<accession>A0A0E2B4L7</accession>
<dbReference type="InterPro" id="IPR020624">
    <property type="entry name" value="Schiff_base-form_aldolases_CS"/>
</dbReference>
<evidence type="ECO:0000256" key="4">
    <source>
        <dbReference type="ARBA" id="ARBA00012086"/>
    </source>
</evidence>
<dbReference type="AlphaFoldDB" id="A0A0E2B4L7"/>
<feature type="active site" description="Schiff-base intermediate with substrate" evidence="12 14">
    <location>
        <position position="173"/>
    </location>
</feature>
<comment type="subunit">
    <text evidence="12">Homotetramer; dimer of dimers.</text>
</comment>
<dbReference type="InterPro" id="IPR002220">
    <property type="entry name" value="DapA-like"/>
</dbReference>
<evidence type="ECO:0000256" key="15">
    <source>
        <dbReference type="PIRSR" id="PIRSR001365-2"/>
    </source>
</evidence>
<feature type="site" description="Part of a proton relay during catalysis" evidence="12">
    <location>
        <position position="56"/>
    </location>
</feature>
<keyword evidence="9 12" id="KW-0456">Lyase</keyword>
<dbReference type="InterPro" id="IPR020625">
    <property type="entry name" value="Schiff_base-form_aldolases_AS"/>
</dbReference>
<organism evidence="16 17">
    <name type="scientific">Leptospira kirschneri str. H1</name>
    <dbReference type="NCBI Taxonomy" id="1049966"/>
    <lineage>
        <taxon>Bacteria</taxon>
        <taxon>Pseudomonadati</taxon>
        <taxon>Spirochaetota</taxon>
        <taxon>Spirochaetia</taxon>
        <taxon>Leptospirales</taxon>
        <taxon>Leptospiraceae</taxon>
        <taxon>Leptospira</taxon>
    </lineage>
</organism>
<evidence type="ECO:0000313" key="16">
    <source>
        <dbReference type="EMBL" id="EKO16238.1"/>
    </source>
</evidence>
<dbReference type="GO" id="GO:0019877">
    <property type="term" value="P:diaminopimelate biosynthetic process"/>
    <property type="evidence" value="ECO:0007669"/>
    <property type="project" value="UniProtKB-UniRule"/>
</dbReference>
<evidence type="ECO:0000256" key="2">
    <source>
        <dbReference type="ARBA" id="ARBA00005120"/>
    </source>
</evidence>
<dbReference type="PROSITE" id="PS00665">
    <property type="entry name" value="DHDPS_1"/>
    <property type="match status" value="1"/>
</dbReference>
<comment type="caution">
    <text evidence="16">The sequence shown here is derived from an EMBL/GenBank/DDBJ whole genome shotgun (WGS) entry which is preliminary data.</text>
</comment>
<dbReference type="Pfam" id="PF00701">
    <property type="entry name" value="DHDPS"/>
    <property type="match status" value="1"/>
</dbReference>
<evidence type="ECO:0000256" key="13">
    <source>
        <dbReference type="PIRNR" id="PIRNR001365"/>
    </source>
</evidence>
<evidence type="ECO:0000256" key="1">
    <source>
        <dbReference type="ARBA" id="ARBA00003294"/>
    </source>
</evidence>
<comment type="caution">
    <text evidence="12">Was originally thought to be a dihydrodipicolinate synthase (DHDPS), catalyzing the condensation of (S)-aspartate-beta-semialdehyde [(S)-ASA] and pyruvate to dihydrodipicolinate (DHDP). However, it was shown in E.coli that the product of the enzymatic reaction is not dihydrodipicolinate but in fact (4S)-4-hydroxy-2,3,4,5-tetrahydro-(2S)-dipicolinic acid (HTPA), and that the consecutive dehydration reaction leading to DHDP is not spontaneous but catalyzed by DapB.</text>
</comment>
<dbReference type="PANTHER" id="PTHR12128:SF66">
    <property type="entry name" value="4-HYDROXY-2-OXOGLUTARATE ALDOLASE, MITOCHONDRIAL"/>
    <property type="match status" value="1"/>
</dbReference>
<dbReference type="SMART" id="SM01130">
    <property type="entry name" value="DHDPS"/>
    <property type="match status" value="1"/>
</dbReference>
<dbReference type="HAMAP" id="MF_00418">
    <property type="entry name" value="DapA"/>
    <property type="match status" value="1"/>
</dbReference>
<dbReference type="SUPFAM" id="SSF51569">
    <property type="entry name" value="Aldolase"/>
    <property type="match status" value="1"/>
</dbReference>
<dbReference type="PRINTS" id="PR00146">
    <property type="entry name" value="DHPICSNTHASE"/>
</dbReference>
<evidence type="ECO:0000256" key="6">
    <source>
        <dbReference type="ARBA" id="ARBA00022605"/>
    </source>
</evidence>
<keyword evidence="5 12" id="KW-0963">Cytoplasm</keyword>
<comment type="function">
    <text evidence="1 12">Catalyzes the condensation of (S)-aspartate-beta-semialdehyde [(S)-ASA] and pyruvate to 4-hydroxy-tetrahydrodipicolinate (HTPA).</text>
</comment>
<comment type="similarity">
    <text evidence="3 12 13">Belongs to the DapA family.</text>
</comment>
<dbReference type="Proteomes" id="UP000006253">
    <property type="component" value="Unassembled WGS sequence"/>
</dbReference>
<feature type="binding site" evidence="12 15">
    <location>
        <position position="215"/>
    </location>
    <ligand>
        <name>pyruvate</name>
        <dbReference type="ChEBI" id="CHEBI:15361"/>
    </ligand>
</feature>
<dbReference type="InterPro" id="IPR005263">
    <property type="entry name" value="DapA"/>
</dbReference>
<evidence type="ECO:0000256" key="8">
    <source>
        <dbReference type="ARBA" id="ARBA00023154"/>
    </source>
</evidence>
<evidence type="ECO:0000256" key="10">
    <source>
        <dbReference type="ARBA" id="ARBA00023270"/>
    </source>
</evidence>
<protein>
    <recommendedName>
        <fullName evidence="4 12">4-hydroxy-tetrahydrodipicolinate synthase</fullName>
        <shortName evidence="12">HTPA synthase</shortName>
        <ecNumber evidence="4 12">4.3.3.7</ecNumber>
    </recommendedName>
</protein>
<keyword evidence="8 12" id="KW-0457">Lysine biosynthesis</keyword>
<evidence type="ECO:0000256" key="7">
    <source>
        <dbReference type="ARBA" id="ARBA00022915"/>
    </source>
</evidence>
<dbReference type="GO" id="GO:0008840">
    <property type="term" value="F:4-hydroxy-tetrahydrodipicolinate synthase activity"/>
    <property type="evidence" value="ECO:0007669"/>
    <property type="project" value="UniProtKB-UniRule"/>
</dbReference>
<dbReference type="PANTHER" id="PTHR12128">
    <property type="entry name" value="DIHYDRODIPICOLINATE SYNTHASE"/>
    <property type="match status" value="1"/>
</dbReference>
<evidence type="ECO:0000256" key="3">
    <source>
        <dbReference type="ARBA" id="ARBA00007592"/>
    </source>
</evidence>
<dbReference type="GO" id="GO:0009089">
    <property type="term" value="P:lysine biosynthetic process via diaminopimelate"/>
    <property type="evidence" value="ECO:0007669"/>
    <property type="project" value="UniProtKB-UniRule"/>
</dbReference>
<dbReference type="GO" id="GO:0005829">
    <property type="term" value="C:cytosol"/>
    <property type="evidence" value="ECO:0007669"/>
    <property type="project" value="TreeGrafter"/>
</dbReference>
<dbReference type="UniPathway" id="UPA00034">
    <property type="reaction ID" value="UER00017"/>
</dbReference>
<gene>
    <name evidence="12 16" type="primary">dapA</name>
    <name evidence="16" type="ORF">LEP1GSC081_3156</name>
</gene>
<comment type="pathway">
    <text evidence="2 12">Amino-acid biosynthesis; L-lysine biosynthesis via DAP pathway; (S)-tetrahydrodipicolinate from L-aspartate: step 3/4.</text>
</comment>
<comment type="catalytic activity">
    <reaction evidence="11 12">
        <text>L-aspartate 4-semialdehyde + pyruvate = (2S,4S)-4-hydroxy-2,3,4,5-tetrahydrodipicolinate + H2O + H(+)</text>
        <dbReference type="Rhea" id="RHEA:34171"/>
        <dbReference type="ChEBI" id="CHEBI:15361"/>
        <dbReference type="ChEBI" id="CHEBI:15377"/>
        <dbReference type="ChEBI" id="CHEBI:15378"/>
        <dbReference type="ChEBI" id="CHEBI:67139"/>
        <dbReference type="ChEBI" id="CHEBI:537519"/>
        <dbReference type="EC" id="4.3.3.7"/>
    </reaction>
</comment>
<evidence type="ECO:0000256" key="12">
    <source>
        <dbReference type="HAMAP-Rule" id="MF_00418"/>
    </source>
</evidence>
<feature type="site" description="Part of a proton relay during catalysis" evidence="12">
    <location>
        <position position="119"/>
    </location>
</feature>
<comment type="subcellular location">
    <subcellularLocation>
        <location evidence="12">Cytoplasm</location>
    </subcellularLocation>
</comment>
<feature type="binding site" evidence="12 15">
    <location>
        <position position="57"/>
    </location>
    <ligand>
        <name>pyruvate</name>
        <dbReference type="ChEBI" id="CHEBI:15361"/>
    </ligand>
</feature>
<name>A0A0E2B4L7_9LEPT</name>
<feature type="active site" description="Proton donor/acceptor" evidence="12 14">
    <location>
        <position position="145"/>
    </location>
</feature>
<keyword evidence="6 12" id="KW-0028">Amino-acid biosynthesis</keyword>
<evidence type="ECO:0000256" key="9">
    <source>
        <dbReference type="ARBA" id="ARBA00023239"/>
    </source>
</evidence>
<dbReference type="NCBIfam" id="TIGR00674">
    <property type="entry name" value="dapA"/>
    <property type="match status" value="1"/>
</dbReference>
<keyword evidence="7 12" id="KW-0220">Diaminopimelate biosynthesis</keyword>
<dbReference type="PROSITE" id="PS00666">
    <property type="entry name" value="DHDPS_2"/>
    <property type="match status" value="1"/>
</dbReference>
<dbReference type="EC" id="4.3.3.7" evidence="4 12"/>
<dbReference type="InterPro" id="IPR013785">
    <property type="entry name" value="Aldolase_TIM"/>
</dbReference>
<keyword evidence="10 12" id="KW-0704">Schiff base</keyword>
<evidence type="ECO:0000256" key="11">
    <source>
        <dbReference type="ARBA" id="ARBA00047836"/>
    </source>
</evidence>
<proteinExistence type="inferred from homology"/>
<dbReference type="EMBL" id="AHMY02000032">
    <property type="protein sequence ID" value="EKO16238.1"/>
    <property type="molecule type" value="Genomic_DNA"/>
</dbReference>
<dbReference type="PIRSF" id="PIRSF001365">
    <property type="entry name" value="DHDPS"/>
    <property type="match status" value="1"/>
</dbReference>
<evidence type="ECO:0000313" key="17">
    <source>
        <dbReference type="Proteomes" id="UP000006253"/>
    </source>
</evidence>
<evidence type="ECO:0000256" key="14">
    <source>
        <dbReference type="PIRSR" id="PIRSR001365-1"/>
    </source>
</evidence>
<reference evidence="16 17" key="1">
    <citation type="submission" date="2012-10" db="EMBL/GenBank/DDBJ databases">
        <authorList>
            <person name="Harkins D.M."/>
            <person name="Durkin A.S."/>
            <person name="Brinkac L.M."/>
            <person name="Selengut J.D."/>
            <person name="Sanka R."/>
            <person name="DePew J."/>
            <person name="Purushe J."/>
            <person name="Peacock S.J."/>
            <person name="Thaipadungpanit J."/>
            <person name="Wuthiekanun V.W."/>
            <person name="Day N.P."/>
            <person name="Vinetz J.M."/>
            <person name="Sutton G.G."/>
            <person name="Nelson W.C."/>
            <person name="Fouts D.E."/>
        </authorList>
    </citation>
    <scope>NUCLEOTIDE SEQUENCE [LARGE SCALE GENOMIC DNA]</scope>
    <source>
        <strain evidence="16 17">H1</strain>
    </source>
</reference>
<evidence type="ECO:0000256" key="5">
    <source>
        <dbReference type="ARBA" id="ARBA00022490"/>
    </source>
</evidence>
<sequence length="307" mass="33434">MIAKSDSNQEPNPMFQGVYTAIITPFKNDKIDYDSYFKLLEKQIKAGVSGVVPCGTTGESPTLSHSEHAELIRETVKAVHGKIQVVAGTGSNSTKEAIELTEAACKDGVDGILSVNPYYNKPTQEGLFLHFKSIAEHSTVPVMLYNIPGRTSVNLLPETVLRLSEVKQIRSMKEATGDLGQMGKLISLVGNKMTVLSGDDNLTLPLLAIGGVGVVSVISNLFPKALVQLVGSFQQGKISEAKKIHYDFIEVFALAFMETNPIPIKTAMHWFGHCGPEIRLPLTPLSQNETSSKFKKVLEGLKEKGYE</sequence>
<dbReference type="CDD" id="cd00950">
    <property type="entry name" value="DHDPS"/>
    <property type="match status" value="1"/>
</dbReference>
<dbReference type="Gene3D" id="3.20.20.70">
    <property type="entry name" value="Aldolase class I"/>
    <property type="match status" value="1"/>
</dbReference>